<feature type="transmembrane region" description="Helical" evidence="1">
    <location>
        <begin position="31"/>
        <end position="50"/>
    </location>
</feature>
<sequence>MKNVIFYIVLAIAAIGLILNLNVFLMSFVKTIFTFAIIAGIIYLIYYFFFLTEDQRKYRKAVRKYKRRNRHNHK</sequence>
<dbReference type="RefSeq" id="WP_103328172.1">
    <property type="nucleotide sequence ID" value="NZ_PPRD01000004.1"/>
</dbReference>
<evidence type="ECO:0000313" key="2">
    <source>
        <dbReference type="EMBL" id="TGA76920.1"/>
    </source>
</evidence>
<gene>
    <name evidence="2" type="ORF">E2556_08680</name>
</gene>
<dbReference type="NCBIfam" id="NF041554">
    <property type="entry name" value="SA1362_fam"/>
    <property type="match status" value="1"/>
</dbReference>
<evidence type="ECO:0000256" key="1">
    <source>
        <dbReference type="SAM" id="Phobius"/>
    </source>
</evidence>
<organism evidence="2 3">
    <name type="scientific">Staphylococcus croceilyticus</name>
    <dbReference type="NCBI Taxonomy" id="319942"/>
    <lineage>
        <taxon>Bacteria</taxon>
        <taxon>Bacillati</taxon>
        <taxon>Bacillota</taxon>
        <taxon>Bacilli</taxon>
        <taxon>Bacillales</taxon>
        <taxon>Staphylococcaceae</taxon>
        <taxon>Staphylococcus</taxon>
    </lineage>
</organism>
<keyword evidence="3" id="KW-1185">Reference proteome</keyword>
<evidence type="ECO:0000313" key="3">
    <source>
        <dbReference type="Proteomes" id="UP000298482"/>
    </source>
</evidence>
<keyword evidence="1" id="KW-0472">Membrane</keyword>
<keyword evidence="1" id="KW-1133">Transmembrane helix</keyword>
<dbReference type="InterPro" id="IPR048110">
    <property type="entry name" value="SA1362/YqhP-like"/>
</dbReference>
<accession>A0ABY2KFE3</accession>
<proteinExistence type="predicted"/>
<dbReference type="Proteomes" id="UP000298482">
    <property type="component" value="Unassembled WGS sequence"/>
</dbReference>
<feature type="transmembrane region" description="Helical" evidence="1">
    <location>
        <begin position="5"/>
        <end position="25"/>
    </location>
</feature>
<name>A0ABY2KFE3_9STAP</name>
<keyword evidence="1" id="KW-0812">Transmembrane</keyword>
<comment type="caution">
    <text evidence="2">The sequence shown here is derived from an EMBL/GenBank/DDBJ whole genome shotgun (WGS) entry which is preliminary data.</text>
</comment>
<reference evidence="2 3" key="1">
    <citation type="submission" date="2019-04" db="EMBL/GenBank/DDBJ databases">
        <title>Genomic characterization of Staphylococcus petrasii strains.</title>
        <authorList>
            <person name="Vrbovska V."/>
            <person name="Kovarovic V."/>
            <person name="Maslanova I."/>
            <person name="Indrakova A."/>
            <person name="Petras P."/>
            <person name="Sedo O."/>
            <person name="Svec P."/>
            <person name="Fisarova L."/>
            <person name="Sedlacek I."/>
            <person name="Doskar J."/>
            <person name="Pantucek R."/>
        </authorList>
    </citation>
    <scope>NUCLEOTIDE SEQUENCE [LARGE SCALE GENOMIC DNA]</scope>
    <source>
        <strain evidence="2 3">CCM 8421</strain>
    </source>
</reference>
<protein>
    <submittedName>
        <fullName evidence="2">Uncharacterized protein</fullName>
    </submittedName>
</protein>
<dbReference type="EMBL" id="SRJF01000011">
    <property type="protein sequence ID" value="TGA76920.1"/>
    <property type="molecule type" value="Genomic_DNA"/>
</dbReference>